<keyword evidence="6 7" id="KW-0472">Membrane</keyword>
<dbReference type="RefSeq" id="WP_277617376.1">
    <property type="nucleotide sequence ID" value="NZ_JARPRP010000059.1"/>
</dbReference>
<keyword evidence="5 7" id="KW-1133">Transmembrane helix</keyword>
<dbReference type="InterPro" id="IPR051539">
    <property type="entry name" value="T4SS-coupling_protein"/>
</dbReference>
<dbReference type="AlphaFoldDB" id="A0AAJ1KA11"/>
<reference evidence="8" key="1">
    <citation type="submission" date="2023-03" db="EMBL/GenBank/DDBJ databases">
        <title>Genetic diversity of Bacillus cereus sensu lato isolates from Slovenia.</title>
        <authorList>
            <person name="Abdelli M."/>
        </authorList>
    </citation>
    <scope>NUCLEOTIDE SEQUENCE</scope>
    <source>
        <strain evidence="8">SIBC39</strain>
    </source>
</reference>
<keyword evidence="4 7" id="KW-0812">Transmembrane</keyword>
<feature type="transmembrane region" description="Helical" evidence="7">
    <location>
        <begin position="9"/>
        <end position="29"/>
    </location>
</feature>
<proteinExistence type="inferred from homology"/>
<organism evidence="8 9">
    <name type="scientific">Bacillus paranthracis</name>
    <dbReference type="NCBI Taxonomy" id="2026186"/>
    <lineage>
        <taxon>Bacteria</taxon>
        <taxon>Bacillati</taxon>
        <taxon>Bacillota</taxon>
        <taxon>Bacilli</taxon>
        <taxon>Bacillales</taxon>
        <taxon>Bacillaceae</taxon>
        <taxon>Bacillus</taxon>
        <taxon>Bacillus cereus group</taxon>
    </lineage>
</organism>
<dbReference type="Gene3D" id="3.40.50.300">
    <property type="entry name" value="P-loop containing nucleotide triphosphate hydrolases"/>
    <property type="match status" value="1"/>
</dbReference>
<dbReference type="EMBL" id="JARPRR010000052">
    <property type="protein sequence ID" value="MDG0956547.1"/>
    <property type="molecule type" value="Genomic_DNA"/>
</dbReference>
<evidence type="ECO:0000256" key="7">
    <source>
        <dbReference type="SAM" id="Phobius"/>
    </source>
</evidence>
<evidence type="ECO:0000313" key="9">
    <source>
        <dbReference type="Proteomes" id="UP001216801"/>
    </source>
</evidence>
<dbReference type="Proteomes" id="UP001216801">
    <property type="component" value="Unassembled WGS sequence"/>
</dbReference>
<dbReference type="CDD" id="cd01127">
    <property type="entry name" value="TrwB_TraG_TraD_VirD4"/>
    <property type="match status" value="1"/>
</dbReference>
<comment type="similarity">
    <text evidence="2">Belongs to the VirD4/TraG family.</text>
</comment>
<dbReference type="GO" id="GO:0005886">
    <property type="term" value="C:plasma membrane"/>
    <property type="evidence" value="ECO:0007669"/>
    <property type="project" value="UniProtKB-SubCell"/>
</dbReference>
<evidence type="ECO:0000256" key="6">
    <source>
        <dbReference type="ARBA" id="ARBA00023136"/>
    </source>
</evidence>
<dbReference type="SUPFAM" id="SSF52540">
    <property type="entry name" value="P-loop containing nucleoside triphosphate hydrolases"/>
    <property type="match status" value="1"/>
</dbReference>
<evidence type="ECO:0000256" key="3">
    <source>
        <dbReference type="ARBA" id="ARBA00022475"/>
    </source>
</evidence>
<comment type="subcellular location">
    <subcellularLocation>
        <location evidence="1">Cell membrane</location>
        <topology evidence="1">Multi-pass membrane protein</topology>
    </subcellularLocation>
</comment>
<evidence type="ECO:0000256" key="5">
    <source>
        <dbReference type="ARBA" id="ARBA00022989"/>
    </source>
</evidence>
<accession>A0AAJ1KA11</accession>
<dbReference type="PANTHER" id="PTHR37937">
    <property type="entry name" value="CONJUGATIVE TRANSFER: DNA TRANSPORT"/>
    <property type="match status" value="1"/>
</dbReference>
<comment type="caution">
    <text evidence="8">The sequence shown here is derived from an EMBL/GenBank/DDBJ whole genome shotgun (WGS) entry which is preliminary data.</text>
</comment>
<dbReference type="Pfam" id="PF02534">
    <property type="entry name" value="T4SS-DNA_transf"/>
    <property type="match status" value="1"/>
</dbReference>
<evidence type="ECO:0000256" key="2">
    <source>
        <dbReference type="ARBA" id="ARBA00008806"/>
    </source>
</evidence>
<protein>
    <submittedName>
        <fullName evidence="8">Type IV secretory system conjugative DNA transfer family protein</fullName>
    </submittedName>
</protein>
<feature type="transmembrane region" description="Helical" evidence="7">
    <location>
        <begin position="49"/>
        <end position="78"/>
    </location>
</feature>
<dbReference type="PANTHER" id="PTHR37937:SF1">
    <property type="entry name" value="CONJUGATIVE TRANSFER: DNA TRANSPORT"/>
    <property type="match status" value="1"/>
</dbReference>
<name>A0AAJ1KA11_9BACI</name>
<keyword evidence="3" id="KW-1003">Cell membrane</keyword>
<dbReference type="NCBIfam" id="NF045973">
    <property type="entry name" value="conju_CD1115"/>
    <property type="match status" value="1"/>
</dbReference>
<gene>
    <name evidence="8" type="ORF">P6U19_28940</name>
</gene>
<evidence type="ECO:0000256" key="4">
    <source>
        <dbReference type="ARBA" id="ARBA00022692"/>
    </source>
</evidence>
<sequence>MEKIKENKTYIILGVIVFILLNYLFYYFRVTFEGNTLAAIDYLFSEPQYLLYAFPLSFNVIDLFVPLFVVVFAVFVLIDKKNNKKKYKKGVEHGSAQWGDVQKDLNGMYDEEDQYNNILFSENTKIRLDDKGVPFKLRRNKNVYVVGGSGSGKTRFVIKPNMLQMNASYVCTDPKGTIVNEIGMALKNKGKYKIKIFNTVNFLKSMRYNPLHYVYSEQDILKLVHTIIANTSGDGPKGDPFWEKAESLLYQAYFSLIVSKFPKEEQHLGTLMDLITYSTVKEDDEDYKNPMDYLFEELEKEDSNHFAVKQYKLYKLAAGKTAKSILISCGGRLSPLNIPAIRDLLSTDELELDTLGDEGRKTAMFIIVPDTDDTFNFIVAIMYSQLFNMLCTIADEKYNGEFPTHVRFMLDEFANIGQIPNFEKLISTIRSRNISATIILQAFSQLKTIYKDKSDTIVGNCDTSIFLGGKEKTTIKSLSEELGKETINDYNESKTRSNNNSFGQNYSKLGRSLMTQDELLVMERDECIVQIIGKRAFKDKKYDLTTHPRYKFHSKGKGKKYWFDIEKYLEALKTPKNQQKRNTTNKQEKQREEIKLILTTVNGSREIT</sequence>
<dbReference type="InterPro" id="IPR003688">
    <property type="entry name" value="TraG/VirD4"/>
</dbReference>
<dbReference type="InterPro" id="IPR027417">
    <property type="entry name" value="P-loop_NTPase"/>
</dbReference>
<evidence type="ECO:0000256" key="1">
    <source>
        <dbReference type="ARBA" id="ARBA00004651"/>
    </source>
</evidence>
<evidence type="ECO:0000313" key="8">
    <source>
        <dbReference type="EMBL" id="MDG0956547.1"/>
    </source>
</evidence>